<proteinExistence type="predicted"/>
<accession>A0AAV4JP73</accession>
<gene>
    <name evidence="2" type="ORF">ElyMa_005139900</name>
</gene>
<feature type="compositionally biased region" description="Basic and acidic residues" evidence="1">
    <location>
        <begin position="31"/>
        <end position="44"/>
    </location>
</feature>
<evidence type="ECO:0000313" key="2">
    <source>
        <dbReference type="EMBL" id="GFS23728.1"/>
    </source>
</evidence>
<comment type="caution">
    <text evidence="2">The sequence shown here is derived from an EMBL/GenBank/DDBJ whole genome shotgun (WGS) entry which is preliminary data.</text>
</comment>
<dbReference type="Proteomes" id="UP000762676">
    <property type="component" value="Unassembled WGS sequence"/>
</dbReference>
<sequence length="127" mass="14713">MEMVGACMQKATGIPNKASPTMDPSGTSRRRPTETWRRTVERGLRNGSLTAEDRPRWKALQLHQAPDRSERTEWRLAVSVYIQTSQLWTRPIDPRAKLCIEFREMRKYFSASFPDGTFKQRGTIPED</sequence>
<feature type="compositionally biased region" description="Polar residues" evidence="1">
    <location>
        <begin position="18"/>
        <end position="27"/>
    </location>
</feature>
<name>A0AAV4JP73_9GAST</name>
<keyword evidence="3" id="KW-1185">Reference proteome</keyword>
<evidence type="ECO:0000313" key="3">
    <source>
        <dbReference type="Proteomes" id="UP000762676"/>
    </source>
</evidence>
<dbReference type="AlphaFoldDB" id="A0AAV4JP73"/>
<reference evidence="2 3" key="1">
    <citation type="journal article" date="2021" name="Elife">
        <title>Chloroplast acquisition without the gene transfer in kleptoplastic sea slugs, Plakobranchus ocellatus.</title>
        <authorList>
            <person name="Maeda T."/>
            <person name="Takahashi S."/>
            <person name="Yoshida T."/>
            <person name="Shimamura S."/>
            <person name="Takaki Y."/>
            <person name="Nagai Y."/>
            <person name="Toyoda A."/>
            <person name="Suzuki Y."/>
            <person name="Arimoto A."/>
            <person name="Ishii H."/>
            <person name="Satoh N."/>
            <person name="Nishiyama T."/>
            <person name="Hasebe M."/>
            <person name="Maruyama T."/>
            <person name="Minagawa J."/>
            <person name="Obokata J."/>
            <person name="Shigenobu S."/>
        </authorList>
    </citation>
    <scope>NUCLEOTIDE SEQUENCE [LARGE SCALE GENOMIC DNA]</scope>
</reference>
<evidence type="ECO:0000256" key="1">
    <source>
        <dbReference type="SAM" id="MobiDB-lite"/>
    </source>
</evidence>
<feature type="region of interest" description="Disordered" evidence="1">
    <location>
        <begin position="1"/>
        <end position="52"/>
    </location>
</feature>
<protein>
    <submittedName>
        <fullName evidence="2">Uncharacterized protein</fullName>
    </submittedName>
</protein>
<dbReference type="EMBL" id="BMAT01010298">
    <property type="protein sequence ID" value="GFS23728.1"/>
    <property type="molecule type" value="Genomic_DNA"/>
</dbReference>
<organism evidence="2 3">
    <name type="scientific">Elysia marginata</name>
    <dbReference type="NCBI Taxonomy" id="1093978"/>
    <lineage>
        <taxon>Eukaryota</taxon>
        <taxon>Metazoa</taxon>
        <taxon>Spiralia</taxon>
        <taxon>Lophotrochozoa</taxon>
        <taxon>Mollusca</taxon>
        <taxon>Gastropoda</taxon>
        <taxon>Heterobranchia</taxon>
        <taxon>Euthyneura</taxon>
        <taxon>Panpulmonata</taxon>
        <taxon>Sacoglossa</taxon>
        <taxon>Placobranchoidea</taxon>
        <taxon>Plakobranchidae</taxon>
        <taxon>Elysia</taxon>
    </lineage>
</organism>